<gene>
    <name evidence="7" type="ORF">L2A60_07680</name>
</gene>
<dbReference type="InterPro" id="IPR029056">
    <property type="entry name" value="Ribokinase-like"/>
</dbReference>
<evidence type="ECO:0000256" key="3">
    <source>
        <dbReference type="ARBA" id="ARBA00022741"/>
    </source>
</evidence>
<dbReference type="RefSeq" id="WP_235703796.1">
    <property type="nucleotide sequence ID" value="NZ_JAKGBZ010000011.1"/>
</dbReference>
<comment type="similarity">
    <text evidence="1">Belongs to the carbohydrate kinase PfkB family.</text>
</comment>
<keyword evidence="8" id="KW-1185">Reference proteome</keyword>
<evidence type="ECO:0000256" key="5">
    <source>
        <dbReference type="ARBA" id="ARBA00022840"/>
    </source>
</evidence>
<dbReference type="Gene3D" id="3.40.1190.20">
    <property type="match status" value="1"/>
</dbReference>
<name>A0ABS9DV08_9PROT</name>
<reference evidence="7 8" key="1">
    <citation type="submission" date="2022-01" db="EMBL/GenBank/DDBJ databases">
        <authorList>
            <person name="Won M."/>
            <person name="Kim S.-J."/>
            <person name="Kwon S.-W."/>
        </authorList>
    </citation>
    <scope>NUCLEOTIDE SEQUENCE [LARGE SCALE GENOMIC DNA]</scope>
    <source>
        <strain evidence="7 8">KCTC 23505</strain>
    </source>
</reference>
<dbReference type="EMBL" id="JAKGBZ010000011">
    <property type="protein sequence ID" value="MCF3946560.1"/>
    <property type="molecule type" value="Genomic_DNA"/>
</dbReference>
<feature type="domain" description="Carbohydrate kinase PfkB" evidence="6">
    <location>
        <begin position="30"/>
        <end position="294"/>
    </location>
</feature>
<keyword evidence="2" id="KW-0808">Transferase</keyword>
<comment type="caution">
    <text evidence="7">The sequence shown here is derived from an EMBL/GenBank/DDBJ whole genome shotgun (WGS) entry which is preliminary data.</text>
</comment>
<keyword evidence="3" id="KW-0547">Nucleotide-binding</keyword>
<evidence type="ECO:0000313" key="7">
    <source>
        <dbReference type="EMBL" id="MCF3946560.1"/>
    </source>
</evidence>
<dbReference type="PROSITE" id="PS00584">
    <property type="entry name" value="PFKB_KINASES_2"/>
    <property type="match status" value="1"/>
</dbReference>
<dbReference type="GO" id="GO:0016301">
    <property type="term" value="F:kinase activity"/>
    <property type="evidence" value="ECO:0007669"/>
    <property type="project" value="UniProtKB-KW"/>
</dbReference>
<evidence type="ECO:0000259" key="6">
    <source>
        <dbReference type="Pfam" id="PF00294"/>
    </source>
</evidence>
<evidence type="ECO:0000256" key="4">
    <source>
        <dbReference type="ARBA" id="ARBA00022777"/>
    </source>
</evidence>
<dbReference type="InterPro" id="IPR002173">
    <property type="entry name" value="Carboh/pur_kinase_PfkB_CS"/>
</dbReference>
<evidence type="ECO:0000256" key="1">
    <source>
        <dbReference type="ARBA" id="ARBA00010688"/>
    </source>
</evidence>
<dbReference type="InterPro" id="IPR050306">
    <property type="entry name" value="PfkB_Carbo_kinase"/>
</dbReference>
<dbReference type="Proteomes" id="UP001521209">
    <property type="component" value="Unassembled WGS sequence"/>
</dbReference>
<evidence type="ECO:0000313" key="8">
    <source>
        <dbReference type="Proteomes" id="UP001521209"/>
    </source>
</evidence>
<dbReference type="Pfam" id="PF00294">
    <property type="entry name" value="PfkB"/>
    <property type="match status" value="1"/>
</dbReference>
<sequence>MILTMGEILVDILAEERGQGFLEPGRLLGPFPGGAPATFIVQAARLGARAGIISCVGDDDFGWLNVERLRRENVDVGAVRIDPDQVTASAFVRYREDGDRDFLFNLKRSAAGRIAIDGAARAMLAECAHFHIMGSSLFSFHIIDEMKKALELVRANGATISFDPNIRKEMLRIPEMRAGLEFMLGYTDIFMPSGPEILLPTDAKSERAAIDELLDLGVRMIVIKRNRKGASFYSNDDAFDVPAFPIEEADPTGAGDCFSAAFVTCLLKGMDMRRCVTYANAAGALAVSRKGGMEGIGGFAALDALIARSDLP</sequence>
<proteinExistence type="inferred from homology"/>
<dbReference type="SUPFAM" id="SSF53613">
    <property type="entry name" value="Ribokinase-like"/>
    <property type="match status" value="1"/>
</dbReference>
<dbReference type="PANTHER" id="PTHR43085">
    <property type="entry name" value="HEXOKINASE FAMILY MEMBER"/>
    <property type="match status" value="1"/>
</dbReference>
<dbReference type="CDD" id="cd01166">
    <property type="entry name" value="KdgK"/>
    <property type="match status" value="1"/>
</dbReference>
<keyword evidence="4 7" id="KW-0418">Kinase</keyword>
<dbReference type="InterPro" id="IPR011611">
    <property type="entry name" value="PfkB_dom"/>
</dbReference>
<dbReference type="PANTHER" id="PTHR43085:SF1">
    <property type="entry name" value="PSEUDOURIDINE KINASE-RELATED"/>
    <property type="match status" value="1"/>
</dbReference>
<protein>
    <submittedName>
        <fullName evidence="7">Sugar kinase</fullName>
    </submittedName>
</protein>
<organism evidence="7 8">
    <name type="scientific">Acidiphilium iwatense</name>
    <dbReference type="NCBI Taxonomy" id="768198"/>
    <lineage>
        <taxon>Bacteria</taxon>
        <taxon>Pseudomonadati</taxon>
        <taxon>Pseudomonadota</taxon>
        <taxon>Alphaproteobacteria</taxon>
        <taxon>Acetobacterales</taxon>
        <taxon>Acidocellaceae</taxon>
        <taxon>Acidiphilium</taxon>
    </lineage>
</organism>
<keyword evidence="5" id="KW-0067">ATP-binding</keyword>
<accession>A0ABS9DV08</accession>
<evidence type="ECO:0000256" key="2">
    <source>
        <dbReference type="ARBA" id="ARBA00022679"/>
    </source>
</evidence>